<evidence type="ECO:0000313" key="1">
    <source>
        <dbReference type="EMBL" id="MFI0792206.1"/>
    </source>
</evidence>
<dbReference type="RefSeq" id="WP_396676867.1">
    <property type="nucleotide sequence ID" value="NZ_JBIRPU010000003.1"/>
</dbReference>
<reference evidence="1 2" key="1">
    <citation type="submission" date="2024-10" db="EMBL/GenBank/DDBJ databases">
        <title>The Natural Products Discovery Center: Release of the First 8490 Sequenced Strains for Exploring Actinobacteria Biosynthetic Diversity.</title>
        <authorList>
            <person name="Kalkreuter E."/>
            <person name="Kautsar S.A."/>
            <person name="Yang D."/>
            <person name="Bader C.D."/>
            <person name="Teijaro C.N."/>
            <person name="Fluegel L."/>
            <person name="Davis C.M."/>
            <person name="Simpson J.R."/>
            <person name="Lauterbach L."/>
            <person name="Steele A.D."/>
            <person name="Gui C."/>
            <person name="Meng S."/>
            <person name="Li G."/>
            <person name="Viehrig K."/>
            <person name="Ye F."/>
            <person name="Su P."/>
            <person name="Kiefer A.F."/>
            <person name="Nichols A."/>
            <person name="Cepeda A.J."/>
            <person name="Yan W."/>
            <person name="Fan B."/>
            <person name="Jiang Y."/>
            <person name="Adhikari A."/>
            <person name="Zheng C.-J."/>
            <person name="Schuster L."/>
            <person name="Cowan T.M."/>
            <person name="Smanski M.J."/>
            <person name="Chevrette M.G."/>
            <person name="De Carvalho L.P.S."/>
            <person name="Shen B."/>
        </authorList>
    </citation>
    <scope>NUCLEOTIDE SEQUENCE [LARGE SCALE GENOMIC DNA]</scope>
    <source>
        <strain evidence="1 2">NPDC021253</strain>
    </source>
</reference>
<accession>A0ABW7SH56</accession>
<dbReference type="Gene3D" id="3.30.460.40">
    <property type="match status" value="1"/>
</dbReference>
<dbReference type="EMBL" id="JBIRPU010000003">
    <property type="protein sequence ID" value="MFI0792206.1"/>
    <property type="molecule type" value="Genomic_DNA"/>
</dbReference>
<dbReference type="Pfam" id="PF10706">
    <property type="entry name" value="Aminoglyc_resit"/>
    <property type="match status" value="1"/>
</dbReference>
<protein>
    <submittedName>
        <fullName evidence="1">Nucleotidyltransferase domain-containing protein</fullName>
    </submittedName>
</protein>
<sequence length="187" mass="20271">MGGVGRQVGAIGEVLEVALEGGMGVWLRGGWAMDFHLGEVTRPHLDVDWYCWRDDVDRLSAALLGRGWRVDPRVPVDTQLDLLRDDVELSFAYLALDASGRVVVGGGPWAGTPLPEGMLDGPPGRIGDLTAPIISVAAQIEFKEMYPIWMPQRPRRSKDIADIARLRAAATRPAGPTGPAAPPPYPW</sequence>
<dbReference type="Proteomes" id="UP001611075">
    <property type="component" value="Unassembled WGS sequence"/>
</dbReference>
<proteinExistence type="predicted"/>
<gene>
    <name evidence="1" type="ORF">ACH4OY_05810</name>
</gene>
<organism evidence="1 2">
    <name type="scientific">Micromonospora rubida</name>
    <dbReference type="NCBI Taxonomy" id="2697657"/>
    <lineage>
        <taxon>Bacteria</taxon>
        <taxon>Bacillati</taxon>
        <taxon>Actinomycetota</taxon>
        <taxon>Actinomycetes</taxon>
        <taxon>Micromonosporales</taxon>
        <taxon>Micromonosporaceae</taxon>
        <taxon>Micromonospora</taxon>
    </lineage>
</organism>
<keyword evidence="2" id="KW-1185">Reference proteome</keyword>
<evidence type="ECO:0000313" key="2">
    <source>
        <dbReference type="Proteomes" id="UP001611075"/>
    </source>
</evidence>
<name>A0ABW7SH56_9ACTN</name>
<dbReference type="InterPro" id="IPR019646">
    <property type="entry name" value="Aminoglyc_AdlTrfase"/>
</dbReference>
<comment type="caution">
    <text evidence="1">The sequence shown here is derived from an EMBL/GenBank/DDBJ whole genome shotgun (WGS) entry which is preliminary data.</text>
</comment>